<name>A0ABP1QVK3_9HEXA</name>
<dbReference type="Gene3D" id="3.10.20.90">
    <property type="entry name" value="Phosphatidylinositol 3-kinase Catalytic Subunit, Chain A, domain 1"/>
    <property type="match status" value="1"/>
</dbReference>
<proteinExistence type="predicted"/>
<accession>A0ABP1QVK3</accession>
<evidence type="ECO:0000313" key="2">
    <source>
        <dbReference type="EMBL" id="CAL8110364.1"/>
    </source>
</evidence>
<reference evidence="2 3" key="1">
    <citation type="submission" date="2024-08" db="EMBL/GenBank/DDBJ databases">
        <authorList>
            <person name="Cucini C."/>
            <person name="Frati F."/>
        </authorList>
    </citation>
    <scope>NUCLEOTIDE SEQUENCE [LARGE SCALE GENOMIC DNA]</scope>
</reference>
<gene>
    <name evidence="2" type="ORF">ODALV1_LOCUS14191</name>
</gene>
<dbReference type="InterPro" id="IPR000626">
    <property type="entry name" value="Ubiquitin-like_dom"/>
</dbReference>
<dbReference type="SUPFAM" id="SSF54236">
    <property type="entry name" value="Ubiquitin-like"/>
    <property type="match status" value="1"/>
</dbReference>
<dbReference type="EMBL" id="CAXLJM020000044">
    <property type="protein sequence ID" value="CAL8110364.1"/>
    <property type="molecule type" value="Genomic_DNA"/>
</dbReference>
<evidence type="ECO:0000259" key="1">
    <source>
        <dbReference type="PROSITE" id="PS50053"/>
    </source>
</evidence>
<dbReference type="Pfam" id="PF00240">
    <property type="entry name" value="ubiquitin"/>
    <property type="match status" value="1"/>
</dbReference>
<comment type="caution">
    <text evidence="2">The sequence shown here is derived from an EMBL/GenBank/DDBJ whole genome shotgun (WGS) entry which is preliminary data.</text>
</comment>
<sequence>MGSVKQLAIQDGNSATEKFTVVVRSMEGKDTKVEAEKGWTVLRFKQEYEKWQPHGVTTMNLQFRGRRMKDDSLLSQYKFEPGFVVQSLVRTKGG</sequence>
<organism evidence="2 3">
    <name type="scientific">Orchesella dallaii</name>
    <dbReference type="NCBI Taxonomy" id="48710"/>
    <lineage>
        <taxon>Eukaryota</taxon>
        <taxon>Metazoa</taxon>
        <taxon>Ecdysozoa</taxon>
        <taxon>Arthropoda</taxon>
        <taxon>Hexapoda</taxon>
        <taxon>Collembola</taxon>
        <taxon>Entomobryomorpha</taxon>
        <taxon>Entomobryoidea</taxon>
        <taxon>Orchesellidae</taxon>
        <taxon>Orchesellinae</taxon>
        <taxon>Orchesella</taxon>
    </lineage>
</organism>
<feature type="domain" description="Ubiquitin-like" evidence="1">
    <location>
        <begin position="19"/>
        <end position="94"/>
    </location>
</feature>
<keyword evidence="3" id="KW-1185">Reference proteome</keyword>
<protein>
    <recommendedName>
        <fullName evidence="1">Ubiquitin-like domain-containing protein</fullName>
    </recommendedName>
</protein>
<dbReference type="Proteomes" id="UP001642540">
    <property type="component" value="Unassembled WGS sequence"/>
</dbReference>
<evidence type="ECO:0000313" key="3">
    <source>
        <dbReference type="Proteomes" id="UP001642540"/>
    </source>
</evidence>
<dbReference type="InterPro" id="IPR029071">
    <property type="entry name" value="Ubiquitin-like_domsf"/>
</dbReference>
<dbReference type="PROSITE" id="PS50053">
    <property type="entry name" value="UBIQUITIN_2"/>
    <property type="match status" value="1"/>
</dbReference>